<name>A0A9P6N7E2_9BASI</name>
<dbReference type="AlphaFoldDB" id="A0A9P6N7E2"/>
<evidence type="ECO:0000313" key="1">
    <source>
        <dbReference type="EMBL" id="KAG0139039.1"/>
    </source>
</evidence>
<keyword evidence="2" id="KW-1185">Reference proteome</keyword>
<organism evidence="1 2">
    <name type="scientific">Cronartium quercuum f. sp. fusiforme G11</name>
    <dbReference type="NCBI Taxonomy" id="708437"/>
    <lineage>
        <taxon>Eukaryota</taxon>
        <taxon>Fungi</taxon>
        <taxon>Dikarya</taxon>
        <taxon>Basidiomycota</taxon>
        <taxon>Pucciniomycotina</taxon>
        <taxon>Pucciniomycetes</taxon>
        <taxon>Pucciniales</taxon>
        <taxon>Coleosporiaceae</taxon>
        <taxon>Cronartium</taxon>
    </lineage>
</organism>
<reference evidence="1" key="1">
    <citation type="submission" date="2013-11" db="EMBL/GenBank/DDBJ databases">
        <title>Genome sequence of the fusiform rust pathogen reveals effectors for host alternation and coevolution with pine.</title>
        <authorList>
            <consortium name="DOE Joint Genome Institute"/>
            <person name="Smith K."/>
            <person name="Pendleton A."/>
            <person name="Kubisiak T."/>
            <person name="Anderson C."/>
            <person name="Salamov A."/>
            <person name="Aerts A."/>
            <person name="Riley R."/>
            <person name="Clum A."/>
            <person name="Lindquist E."/>
            <person name="Ence D."/>
            <person name="Campbell M."/>
            <person name="Kronenberg Z."/>
            <person name="Feau N."/>
            <person name="Dhillon B."/>
            <person name="Hamelin R."/>
            <person name="Burleigh J."/>
            <person name="Smith J."/>
            <person name="Yandell M."/>
            <person name="Nelson C."/>
            <person name="Grigoriev I."/>
            <person name="Davis J."/>
        </authorList>
    </citation>
    <scope>NUCLEOTIDE SEQUENCE</scope>
    <source>
        <strain evidence="1">G11</strain>
    </source>
</reference>
<evidence type="ECO:0000313" key="2">
    <source>
        <dbReference type="Proteomes" id="UP000886653"/>
    </source>
</evidence>
<protein>
    <submittedName>
        <fullName evidence="1">Uncharacterized protein</fullName>
    </submittedName>
</protein>
<dbReference type="Proteomes" id="UP000886653">
    <property type="component" value="Unassembled WGS sequence"/>
</dbReference>
<accession>A0A9P6N7E2</accession>
<proteinExistence type="predicted"/>
<sequence length="161" mass="17982">MQIRAPFPGSLPATSTFIPGLANLLNPDTHPSFGIFQPGIISNLANDHHYKESTEVVMGLVEDHVQPLVNSGHSPPPSDGFCAASPTQELGPTDMPVPDWHWGQSVRPIPDWLCSPTPSLPHSERAQARVARLPELNCGFLKNKRIPSGRRQRWWWDRWQV</sequence>
<gene>
    <name evidence="1" type="ORF">CROQUDRAFT_102286</name>
</gene>
<dbReference type="EMBL" id="MU167891">
    <property type="protein sequence ID" value="KAG0139039.1"/>
    <property type="molecule type" value="Genomic_DNA"/>
</dbReference>
<comment type="caution">
    <text evidence="1">The sequence shown here is derived from an EMBL/GenBank/DDBJ whole genome shotgun (WGS) entry which is preliminary data.</text>
</comment>